<dbReference type="EMBL" id="FNTB01000001">
    <property type="protein sequence ID" value="SEB89661.1"/>
    <property type="molecule type" value="Genomic_DNA"/>
</dbReference>
<dbReference type="InterPro" id="IPR052893">
    <property type="entry name" value="TCS_response_regulator"/>
</dbReference>
<dbReference type="InterPro" id="IPR001789">
    <property type="entry name" value="Sig_transdc_resp-reg_receiver"/>
</dbReference>
<accession>A0A1H4N2Y5</accession>
<dbReference type="AlphaFoldDB" id="A0A1H4N2Y5"/>
<evidence type="ECO:0000313" key="3">
    <source>
        <dbReference type="EMBL" id="SEB89661.1"/>
    </source>
</evidence>
<dbReference type="Pfam" id="PF00072">
    <property type="entry name" value="Response_reg"/>
    <property type="match status" value="1"/>
</dbReference>
<dbReference type="PANTHER" id="PTHR44520:SF2">
    <property type="entry name" value="RESPONSE REGULATOR RCP1"/>
    <property type="match status" value="1"/>
</dbReference>
<dbReference type="GO" id="GO:0000160">
    <property type="term" value="P:phosphorelay signal transduction system"/>
    <property type="evidence" value="ECO:0007669"/>
    <property type="project" value="InterPro"/>
</dbReference>
<gene>
    <name evidence="3" type="ORF">SAMN05192540_1832</name>
</gene>
<evidence type="ECO:0000259" key="2">
    <source>
        <dbReference type="PROSITE" id="PS50110"/>
    </source>
</evidence>
<dbReference type="InterPro" id="IPR011006">
    <property type="entry name" value="CheY-like_superfamily"/>
</dbReference>
<dbReference type="SUPFAM" id="SSF52172">
    <property type="entry name" value="CheY-like"/>
    <property type="match status" value="1"/>
</dbReference>
<evidence type="ECO:0000256" key="1">
    <source>
        <dbReference type="PROSITE-ProRule" id="PRU00169"/>
    </source>
</evidence>
<evidence type="ECO:0000313" key="4">
    <source>
        <dbReference type="Proteomes" id="UP000183038"/>
    </source>
</evidence>
<keyword evidence="1" id="KW-0597">Phosphoprotein</keyword>
<dbReference type="PANTHER" id="PTHR44520">
    <property type="entry name" value="RESPONSE REGULATOR RCP1-RELATED"/>
    <property type="match status" value="1"/>
</dbReference>
<dbReference type="Gene3D" id="3.40.50.2300">
    <property type="match status" value="1"/>
</dbReference>
<dbReference type="SMART" id="SM00448">
    <property type="entry name" value="REC"/>
    <property type="match status" value="1"/>
</dbReference>
<feature type="modified residue" description="4-aspartylphosphate" evidence="1">
    <location>
        <position position="63"/>
    </location>
</feature>
<reference evidence="3 4" key="1">
    <citation type="submission" date="2016-10" db="EMBL/GenBank/DDBJ databases">
        <authorList>
            <person name="de Groot N.N."/>
        </authorList>
    </citation>
    <scope>NUCLEOTIDE SEQUENCE [LARGE SCALE GENOMIC DNA]</scope>
    <source>
        <strain evidence="3 4">MAR_2009_71</strain>
    </source>
</reference>
<dbReference type="PROSITE" id="PS50110">
    <property type="entry name" value="RESPONSE_REGULATORY"/>
    <property type="match status" value="1"/>
</dbReference>
<dbReference type="OrthoDB" id="673128at2"/>
<dbReference type="RefSeq" id="WP_058103878.1">
    <property type="nucleotide sequence ID" value="NZ_CAJQES010000064.1"/>
</dbReference>
<dbReference type="Proteomes" id="UP000183038">
    <property type="component" value="Unassembled WGS sequence"/>
</dbReference>
<proteinExistence type="predicted"/>
<feature type="domain" description="Response regulatory" evidence="2">
    <location>
        <begin position="6"/>
        <end position="132"/>
    </location>
</feature>
<name>A0A1H4N2Y5_9FLAO</name>
<sequence length="132" mass="15148">MKNNINVCIIDDDDVFQYTILHTLQVHKSVNHIIPFTDGAEAMTFLKANINNDQELPDVIFLDINMPVMDGYGFMQQYESLIPNLAKKITVYILSSSVDLVDFDKTKKINQVTDYIVKPIRDNQLTRILAEL</sequence>
<organism evidence="3 4">
    <name type="scientific">Maribacter dokdonensis</name>
    <dbReference type="NCBI Taxonomy" id="320912"/>
    <lineage>
        <taxon>Bacteria</taxon>
        <taxon>Pseudomonadati</taxon>
        <taxon>Bacteroidota</taxon>
        <taxon>Flavobacteriia</taxon>
        <taxon>Flavobacteriales</taxon>
        <taxon>Flavobacteriaceae</taxon>
        <taxon>Maribacter</taxon>
    </lineage>
</organism>
<protein>
    <submittedName>
        <fullName evidence="3">Response regulator receiver domain-containing protein</fullName>
    </submittedName>
</protein>